<accession>N1PCQ5</accession>
<name>N1PCQ5_DOTSN</name>
<protein>
    <submittedName>
        <fullName evidence="2">Uncharacterized protein</fullName>
    </submittedName>
</protein>
<dbReference type="AlphaFoldDB" id="N1PCQ5"/>
<dbReference type="EMBL" id="KB446544">
    <property type="protein sequence ID" value="EME39814.1"/>
    <property type="molecule type" value="Genomic_DNA"/>
</dbReference>
<evidence type="ECO:0000313" key="2">
    <source>
        <dbReference type="EMBL" id="EME39814.1"/>
    </source>
</evidence>
<reference evidence="3" key="1">
    <citation type="journal article" date="2012" name="PLoS Genet.">
        <title>The genomes of the fungal plant pathogens Cladosporium fulvum and Dothistroma septosporum reveal adaptation to different hosts and lifestyles but also signatures of common ancestry.</title>
        <authorList>
            <person name="de Wit P.J.G.M."/>
            <person name="van der Burgt A."/>
            <person name="Oekmen B."/>
            <person name="Stergiopoulos I."/>
            <person name="Abd-Elsalam K.A."/>
            <person name="Aerts A.L."/>
            <person name="Bahkali A.H."/>
            <person name="Beenen H.G."/>
            <person name="Chettri P."/>
            <person name="Cox M.P."/>
            <person name="Datema E."/>
            <person name="de Vries R.P."/>
            <person name="Dhillon B."/>
            <person name="Ganley A.R."/>
            <person name="Griffiths S.A."/>
            <person name="Guo Y."/>
            <person name="Hamelin R.C."/>
            <person name="Henrissat B."/>
            <person name="Kabir M.S."/>
            <person name="Jashni M.K."/>
            <person name="Kema G."/>
            <person name="Klaubauf S."/>
            <person name="Lapidus A."/>
            <person name="Levasseur A."/>
            <person name="Lindquist E."/>
            <person name="Mehrabi R."/>
            <person name="Ohm R.A."/>
            <person name="Owen T.J."/>
            <person name="Salamov A."/>
            <person name="Schwelm A."/>
            <person name="Schijlen E."/>
            <person name="Sun H."/>
            <person name="van den Burg H.A."/>
            <person name="van Ham R.C.H.J."/>
            <person name="Zhang S."/>
            <person name="Goodwin S.B."/>
            <person name="Grigoriev I.V."/>
            <person name="Collemare J."/>
            <person name="Bradshaw R.E."/>
        </authorList>
    </citation>
    <scope>NUCLEOTIDE SEQUENCE [LARGE SCALE GENOMIC DNA]</scope>
    <source>
        <strain evidence="3">NZE10 / CBS 128990</strain>
    </source>
</reference>
<evidence type="ECO:0000313" key="3">
    <source>
        <dbReference type="Proteomes" id="UP000016933"/>
    </source>
</evidence>
<feature type="region of interest" description="Disordered" evidence="1">
    <location>
        <begin position="79"/>
        <end position="100"/>
    </location>
</feature>
<dbReference type="Proteomes" id="UP000016933">
    <property type="component" value="Unassembled WGS sequence"/>
</dbReference>
<gene>
    <name evidence="2" type="ORF">DOTSEDRAFT_74649</name>
</gene>
<evidence type="ECO:0000256" key="1">
    <source>
        <dbReference type="SAM" id="MobiDB-lite"/>
    </source>
</evidence>
<dbReference type="OrthoDB" id="3650371at2759"/>
<sequence length="100" mass="11007">MSTFMCNIICLSRFACDRPSAQAFTCLSLRRFRPPVCRSRHSIIFSRQPMTKDHYALPGRAPPNCSISCSSVSVCKPDSRTASARGRNASASCRGPMHVP</sequence>
<keyword evidence="3" id="KW-1185">Reference proteome</keyword>
<reference evidence="2 3" key="2">
    <citation type="journal article" date="2012" name="PLoS Pathog.">
        <title>Diverse lifestyles and strategies of plant pathogenesis encoded in the genomes of eighteen Dothideomycetes fungi.</title>
        <authorList>
            <person name="Ohm R.A."/>
            <person name="Feau N."/>
            <person name="Henrissat B."/>
            <person name="Schoch C.L."/>
            <person name="Horwitz B.A."/>
            <person name="Barry K.W."/>
            <person name="Condon B.J."/>
            <person name="Copeland A.C."/>
            <person name="Dhillon B."/>
            <person name="Glaser F."/>
            <person name="Hesse C.N."/>
            <person name="Kosti I."/>
            <person name="LaButti K."/>
            <person name="Lindquist E.A."/>
            <person name="Lucas S."/>
            <person name="Salamov A.A."/>
            <person name="Bradshaw R.E."/>
            <person name="Ciuffetti L."/>
            <person name="Hamelin R.C."/>
            <person name="Kema G.H.J."/>
            <person name="Lawrence C."/>
            <person name="Scott J.A."/>
            <person name="Spatafora J.W."/>
            <person name="Turgeon B.G."/>
            <person name="de Wit P.J.G.M."/>
            <person name="Zhong S."/>
            <person name="Goodwin S.B."/>
            <person name="Grigoriev I.V."/>
        </authorList>
    </citation>
    <scope>NUCLEOTIDE SEQUENCE [LARGE SCALE GENOMIC DNA]</scope>
    <source>
        <strain evidence="3">NZE10 / CBS 128990</strain>
    </source>
</reference>
<dbReference type="HOGENOM" id="CLU_2306011_0_0_1"/>
<proteinExistence type="predicted"/>
<organism evidence="2 3">
    <name type="scientific">Dothistroma septosporum (strain NZE10 / CBS 128990)</name>
    <name type="common">Red band needle blight fungus</name>
    <name type="synonym">Mycosphaerella pini</name>
    <dbReference type="NCBI Taxonomy" id="675120"/>
    <lineage>
        <taxon>Eukaryota</taxon>
        <taxon>Fungi</taxon>
        <taxon>Dikarya</taxon>
        <taxon>Ascomycota</taxon>
        <taxon>Pezizomycotina</taxon>
        <taxon>Dothideomycetes</taxon>
        <taxon>Dothideomycetidae</taxon>
        <taxon>Mycosphaerellales</taxon>
        <taxon>Mycosphaerellaceae</taxon>
        <taxon>Dothistroma</taxon>
    </lineage>
</organism>